<dbReference type="PANTHER" id="PTHR34512">
    <property type="entry name" value="CELL SURFACE PROTEIN"/>
    <property type="match status" value="1"/>
</dbReference>
<dbReference type="SUPFAM" id="SSF75011">
    <property type="entry name" value="3-carboxy-cis,cis-mucoante lactonizing enzyme"/>
    <property type="match status" value="1"/>
</dbReference>
<dbReference type="EMBL" id="LN868939">
    <property type="protein sequence ID" value="CRY83692.1"/>
    <property type="molecule type" value="Genomic_DNA"/>
</dbReference>
<dbReference type="InterPro" id="IPR011047">
    <property type="entry name" value="Quinoprotein_ADH-like_sf"/>
</dbReference>
<dbReference type="SMART" id="SM00564">
    <property type="entry name" value="PQQ"/>
    <property type="match status" value="2"/>
</dbReference>
<protein>
    <submittedName>
        <fullName evidence="3">Outer membrane biogenesis protein BamB</fullName>
    </submittedName>
</protein>
<evidence type="ECO:0000256" key="1">
    <source>
        <dbReference type="SAM" id="MobiDB-lite"/>
    </source>
</evidence>
<dbReference type="RefSeq" id="WP_240327336.1">
    <property type="nucleotide sequence ID" value="NZ_CP031418.1"/>
</dbReference>
<dbReference type="InterPro" id="IPR002372">
    <property type="entry name" value="PQQ_rpt_dom"/>
</dbReference>
<dbReference type="SUPFAM" id="SSF50998">
    <property type="entry name" value="Quinoprotein alcohol dehydrogenase-like"/>
    <property type="match status" value="1"/>
</dbReference>
<keyword evidence="3" id="KW-0614">Plasmid</keyword>
<evidence type="ECO:0000313" key="4">
    <source>
        <dbReference type="Proteomes" id="UP000057820"/>
    </source>
</evidence>
<sequence>MRTGCARAESTRDVPPPDVPKPDVPKRGRSRVRTAAALVVLGAMAAGCGTDVDDITVGSGAGWPAVHHDGRNAATSPVTGAERMTLRWSRPAGGPIAHPVTIGPDSQIFLTTRTASGCAILSLQMPTGRKRFCDRLGPNTISSPTAVDGGTNVYFGDDGAVNSYNLLGQPRWRTPVAGVPVSVQFTGDGHVLTITQSGQVDVLERQTGKRVVPTTQLLGEPDFLEHPDLTRPASGNGLEDCATGGPQCPIATVSAIDESSGRFFVTVWQPGEPAADLVAMRYADQRLHREWSAQLLTGGSATSPALSADGGTVYVGDNSGRLLALDTADGRTKWVHQLAFTPAGAISVAADGLIVPAGDEGYLMALRDTGDGVETAWERKDLALRGLPVQTAGGIGYTTAAIGAGLNLVTFDTATGATIDSDVLPGAQGSTTGTSVGPKGEVVVATRIGEVFAFEPED</sequence>
<dbReference type="PANTHER" id="PTHR34512:SF30">
    <property type="entry name" value="OUTER MEMBRANE PROTEIN ASSEMBLY FACTOR BAMB"/>
    <property type="match status" value="1"/>
</dbReference>
<feature type="region of interest" description="Disordered" evidence="1">
    <location>
        <begin position="1"/>
        <end position="30"/>
    </location>
</feature>
<evidence type="ECO:0000259" key="2">
    <source>
        <dbReference type="Pfam" id="PF13360"/>
    </source>
</evidence>
<accession>A0A0H5P7P3</accession>
<reference evidence="4" key="1">
    <citation type="submission" date="2015-03" db="EMBL/GenBank/DDBJ databases">
        <authorList>
            <consortium name="Pathogen Informatics"/>
        </authorList>
    </citation>
    <scope>NUCLEOTIDE SEQUENCE [LARGE SCALE GENOMIC DNA]</scope>
    <source>
        <strain evidence="4">NCTC11134</strain>
        <plasmid evidence="4">2</plasmid>
    </source>
</reference>
<evidence type="ECO:0000313" key="3">
    <source>
        <dbReference type="EMBL" id="CRY83692.1"/>
    </source>
</evidence>
<feature type="domain" description="Pyrrolo-quinoline quinone repeat" evidence="2">
    <location>
        <begin position="252"/>
        <end position="445"/>
    </location>
</feature>
<geneLocation type="plasmid" evidence="3">
    <name>2</name>
</geneLocation>
<gene>
    <name evidence="3" type="ORF">ERS450000_05632</name>
</gene>
<proteinExistence type="predicted"/>
<organism evidence="3 4">
    <name type="scientific">Nocardia farcinica</name>
    <dbReference type="NCBI Taxonomy" id="37329"/>
    <lineage>
        <taxon>Bacteria</taxon>
        <taxon>Bacillati</taxon>
        <taxon>Actinomycetota</taxon>
        <taxon>Actinomycetes</taxon>
        <taxon>Mycobacteriales</taxon>
        <taxon>Nocardiaceae</taxon>
        <taxon>Nocardia</taxon>
    </lineage>
</organism>
<dbReference type="Pfam" id="PF13360">
    <property type="entry name" value="PQQ_2"/>
    <property type="match status" value="1"/>
</dbReference>
<dbReference type="Proteomes" id="UP000057820">
    <property type="component" value="Plasmid 2"/>
</dbReference>
<dbReference type="InterPro" id="IPR018391">
    <property type="entry name" value="PQQ_b-propeller_rpt"/>
</dbReference>
<name>A0A0H5P7P3_NOCFR</name>
<dbReference type="Gene3D" id="2.130.10.10">
    <property type="entry name" value="YVTN repeat-like/Quinoprotein amine dehydrogenase"/>
    <property type="match status" value="2"/>
</dbReference>
<dbReference type="KEGG" id="nfr:ERS450000_05632"/>
<dbReference type="AlphaFoldDB" id="A0A0H5P7P3"/>
<dbReference type="InterPro" id="IPR015943">
    <property type="entry name" value="WD40/YVTN_repeat-like_dom_sf"/>
</dbReference>